<dbReference type="SUPFAM" id="SSF51735">
    <property type="entry name" value="NAD(P)-binding Rossmann-fold domains"/>
    <property type="match status" value="2"/>
</dbReference>
<accession>A0A6B3L7D8</accession>
<dbReference type="InterPro" id="IPR006037">
    <property type="entry name" value="RCK_C"/>
</dbReference>
<evidence type="ECO:0000256" key="6">
    <source>
        <dbReference type="ARBA" id="ARBA00023065"/>
    </source>
</evidence>
<protein>
    <recommendedName>
        <fullName evidence="1">Trk system potassium uptake protein TrkA</fullName>
    </recommendedName>
</protein>
<proteinExistence type="predicted"/>
<organism evidence="9 10">
    <name type="scientific">Sulfuriroseicoccus oceanibius</name>
    <dbReference type="NCBI Taxonomy" id="2707525"/>
    <lineage>
        <taxon>Bacteria</taxon>
        <taxon>Pseudomonadati</taxon>
        <taxon>Verrucomicrobiota</taxon>
        <taxon>Verrucomicrobiia</taxon>
        <taxon>Verrucomicrobiales</taxon>
        <taxon>Verrucomicrobiaceae</taxon>
        <taxon>Sulfuriroseicoccus</taxon>
    </lineage>
</organism>
<keyword evidence="10" id="KW-1185">Reference proteome</keyword>
<evidence type="ECO:0000313" key="9">
    <source>
        <dbReference type="EMBL" id="QQL45689.1"/>
    </source>
</evidence>
<evidence type="ECO:0000259" key="8">
    <source>
        <dbReference type="PROSITE" id="PS51202"/>
    </source>
</evidence>
<dbReference type="InterPro" id="IPR036291">
    <property type="entry name" value="NAD(P)-bd_dom_sf"/>
</dbReference>
<keyword evidence="6" id="KW-0406">Ion transport</keyword>
<gene>
    <name evidence="9" type="primary">trkA</name>
    <name evidence="9" type="ORF">G3M56_003615</name>
</gene>
<dbReference type="PANTHER" id="PTHR43833:SF5">
    <property type="entry name" value="TRK SYSTEM POTASSIUM UPTAKE PROTEIN TRKA"/>
    <property type="match status" value="1"/>
</dbReference>
<dbReference type="RefSeq" id="WP_164365016.1">
    <property type="nucleotide sequence ID" value="NZ_CP066776.1"/>
</dbReference>
<evidence type="ECO:0000256" key="5">
    <source>
        <dbReference type="ARBA" id="ARBA00023027"/>
    </source>
</evidence>
<name>A0A6B3L7D8_9BACT</name>
<feature type="domain" description="RCK C-terminal" evidence="8">
    <location>
        <begin position="367"/>
        <end position="449"/>
    </location>
</feature>
<sequence length="450" mass="49336">MNIIILGAGEIGRHMALSLSIDDHSTVVIEQDDSVARDLEEQLDARVICADGASAEVLIEAGAAGCDLFLALTSSNTINLVASKVAKTLGAKKTICRVHPGVQREQWIFDYRREFEIDHIFSSENLAAIELAKFIRNPNSVLVEEIARGRVELQQVSVGVAADVVGKTLRELELPARVRVGLVIRDGVGRIPKADDVLAPGDLLTLFGEPRKLESVVVRMRGKTAKDKPKRVVLFGGGEYGYSVAQMLQDWNCRLRIFEQDPDRCEWLTSTLENTTVINADGTSITELREEQVGEADFFVATTGSDEDNVMTCLQAKSLGTESCITLVHRADYADVISQNHGTLGIRAAVSPREATRRELMRFVTSDRFHTMKRFPGAELIELAVPEGSPIVGKMIRELNWPQGCGLVARVHDIHAEVPSADDVLEDGDNLFALVEPDAKKAFVKLVIKG</sequence>
<dbReference type="GO" id="GO:0005886">
    <property type="term" value="C:plasma membrane"/>
    <property type="evidence" value="ECO:0007669"/>
    <property type="project" value="InterPro"/>
</dbReference>
<dbReference type="InterPro" id="IPR050721">
    <property type="entry name" value="Trk_Ktr_HKT_K-transport"/>
</dbReference>
<dbReference type="Gene3D" id="3.30.70.1450">
    <property type="entry name" value="Regulator of K+ conductance, C-terminal domain"/>
    <property type="match status" value="2"/>
</dbReference>
<keyword evidence="3" id="KW-0633">Potassium transport</keyword>
<evidence type="ECO:0000259" key="7">
    <source>
        <dbReference type="PROSITE" id="PS51201"/>
    </source>
</evidence>
<keyword evidence="5" id="KW-0520">NAD</keyword>
<dbReference type="InterPro" id="IPR003148">
    <property type="entry name" value="RCK_N"/>
</dbReference>
<dbReference type="NCBIfam" id="NF007039">
    <property type="entry name" value="PRK09496.3-2"/>
    <property type="match status" value="1"/>
</dbReference>
<evidence type="ECO:0000256" key="3">
    <source>
        <dbReference type="ARBA" id="ARBA00022538"/>
    </source>
</evidence>
<dbReference type="PROSITE" id="PS51201">
    <property type="entry name" value="RCK_N"/>
    <property type="match status" value="2"/>
</dbReference>
<dbReference type="Gene3D" id="3.40.50.720">
    <property type="entry name" value="NAD(P)-binding Rossmann-like Domain"/>
    <property type="match status" value="2"/>
</dbReference>
<dbReference type="PANTHER" id="PTHR43833">
    <property type="entry name" value="POTASSIUM CHANNEL PROTEIN 2-RELATED-RELATED"/>
    <property type="match status" value="1"/>
</dbReference>
<dbReference type="Pfam" id="PF02254">
    <property type="entry name" value="TrkA_N"/>
    <property type="match status" value="2"/>
</dbReference>
<dbReference type="SUPFAM" id="SSF116726">
    <property type="entry name" value="TrkA C-terminal domain-like"/>
    <property type="match status" value="2"/>
</dbReference>
<evidence type="ECO:0000313" key="10">
    <source>
        <dbReference type="Proteomes" id="UP000475117"/>
    </source>
</evidence>
<reference evidence="9 10" key="1">
    <citation type="submission" date="2020-12" db="EMBL/GenBank/DDBJ databases">
        <title>Sulforoseuscoccus oceanibium gen. nov., sp. nov., a representative of the phylum Verrucomicrobia with special cytoplasmic membrane, and proposal of Sulforoseuscoccusaceae fam. nov.</title>
        <authorList>
            <person name="Xi F."/>
        </authorList>
    </citation>
    <scope>NUCLEOTIDE SEQUENCE [LARGE SCALE GENOMIC DNA]</scope>
    <source>
        <strain evidence="9 10">T37</strain>
    </source>
</reference>
<dbReference type="KEGG" id="soa:G3M56_003615"/>
<keyword evidence="4" id="KW-0630">Potassium</keyword>
<dbReference type="Proteomes" id="UP000475117">
    <property type="component" value="Chromosome"/>
</dbReference>
<feature type="domain" description="RCK N-terminal" evidence="7">
    <location>
        <begin position="1"/>
        <end position="121"/>
    </location>
</feature>
<dbReference type="PROSITE" id="PS51202">
    <property type="entry name" value="RCK_C"/>
    <property type="match status" value="2"/>
</dbReference>
<evidence type="ECO:0000256" key="2">
    <source>
        <dbReference type="ARBA" id="ARBA00022448"/>
    </source>
</evidence>
<evidence type="ECO:0000256" key="4">
    <source>
        <dbReference type="ARBA" id="ARBA00022958"/>
    </source>
</evidence>
<dbReference type="PRINTS" id="PR00335">
    <property type="entry name" value="KUPTAKETRKA"/>
</dbReference>
<feature type="domain" description="RCK C-terminal" evidence="8">
    <location>
        <begin position="141"/>
        <end position="222"/>
    </location>
</feature>
<feature type="domain" description="RCK N-terminal" evidence="7">
    <location>
        <begin position="229"/>
        <end position="350"/>
    </location>
</feature>
<dbReference type="GO" id="GO:0015079">
    <property type="term" value="F:potassium ion transmembrane transporter activity"/>
    <property type="evidence" value="ECO:0007669"/>
    <property type="project" value="InterPro"/>
</dbReference>
<evidence type="ECO:0000256" key="1">
    <source>
        <dbReference type="ARBA" id="ARBA00017378"/>
    </source>
</evidence>
<dbReference type="InterPro" id="IPR006036">
    <property type="entry name" value="K_uptake_TrkA"/>
</dbReference>
<dbReference type="EMBL" id="CP066776">
    <property type="protein sequence ID" value="QQL45689.1"/>
    <property type="molecule type" value="Genomic_DNA"/>
</dbReference>
<dbReference type="InterPro" id="IPR036721">
    <property type="entry name" value="RCK_C_sf"/>
</dbReference>
<dbReference type="Pfam" id="PF02080">
    <property type="entry name" value="TrkA_C"/>
    <property type="match status" value="2"/>
</dbReference>
<keyword evidence="2" id="KW-0813">Transport</keyword>
<dbReference type="AlphaFoldDB" id="A0A6B3L7D8"/>